<dbReference type="AlphaFoldDB" id="G8R569"/>
<feature type="transmembrane region" description="Helical" evidence="1">
    <location>
        <begin position="49"/>
        <end position="77"/>
    </location>
</feature>
<dbReference type="KEGG" id="oho:Oweho_0056"/>
<sequence length="203" mass="22613">MSISKKPVGAIIIGGIFFLLPVLAILVLVTRGIKILLPVGNKLVDVLNIHSLFGAATITVVSLVLLLIIAYLSGLLLSKGFFRRWNNAIEEKLFLLFPNVQMLKYQMMDDTAAFLDKKWDAILLEEDGSFTIAFITDESYGSVLSLYIPDAPRIDAGEVRYVKHSACTFHPISMKMAMKALSHFGRNQALTEEIERIIAKDKK</sequence>
<organism evidence="2 3">
    <name type="scientific">Owenweeksia hongkongensis (strain DSM 17368 / CIP 108786 / JCM 12287 / NRRL B-23963 / UST20020801)</name>
    <dbReference type="NCBI Taxonomy" id="926562"/>
    <lineage>
        <taxon>Bacteria</taxon>
        <taxon>Pseudomonadati</taxon>
        <taxon>Bacteroidota</taxon>
        <taxon>Flavobacteriia</taxon>
        <taxon>Flavobacteriales</taxon>
        <taxon>Owenweeksiaceae</taxon>
        <taxon>Owenweeksia</taxon>
    </lineage>
</organism>
<evidence type="ECO:0000313" key="2">
    <source>
        <dbReference type="EMBL" id="AEV31080.1"/>
    </source>
</evidence>
<keyword evidence="3" id="KW-1185">Reference proteome</keyword>
<dbReference type="OrthoDB" id="6399850at2"/>
<keyword evidence="1" id="KW-0472">Membrane</keyword>
<dbReference type="eggNOG" id="COG2928">
    <property type="taxonomic scope" value="Bacteria"/>
</dbReference>
<keyword evidence="1" id="KW-0812">Transmembrane</keyword>
<gene>
    <name evidence="2" type="ordered locus">Oweho_0056</name>
</gene>
<dbReference type="EMBL" id="CP003156">
    <property type="protein sequence ID" value="AEV31080.1"/>
    <property type="molecule type" value="Genomic_DNA"/>
</dbReference>
<feature type="transmembrane region" description="Helical" evidence="1">
    <location>
        <begin position="7"/>
        <end position="29"/>
    </location>
</feature>
<dbReference type="HOGENOM" id="CLU_068050_5_1_10"/>
<evidence type="ECO:0000313" key="3">
    <source>
        <dbReference type="Proteomes" id="UP000005631"/>
    </source>
</evidence>
<reference evidence="2 3" key="1">
    <citation type="journal article" date="2012" name="Stand. Genomic Sci.">
        <title>Genome sequence of the orange-pigmented seawater bacterium Owenweeksia hongkongensis type strain (UST20020801(T)).</title>
        <authorList>
            <person name="Riedel T."/>
            <person name="Held B."/>
            <person name="Nolan M."/>
            <person name="Lucas S."/>
            <person name="Lapidus A."/>
            <person name="Tice H."/>
            <person name="Del Rio T.G."/>
            <person name="Cheng J.F."/>
            <person name="Han C."/>
            <person name="Tapia R."/>
            <person name="Goodwin L.A."/>
            <person name="Pitluck S."/>
            <person name="Liolios K."/>
            <person name="Mavromatis K."/>
            <person name="Pagani I."/>
            <person name="Ivanova N."/>
            <person name="Mikhailova N."/>
            <person name="Pati A."/>
            <person name="Chen A."/>
            <person name="Palaniappan K."/>
            <person name="Rohde M."/>
            <person name="Tindall B.J."/>
            <person name="Detter J.C."/>
            <person name="Goker M."/>
            <person name="Woyke T."/>
            <person name="Bristow J."/>
            <person name="Eisen J.A."/>
            <person name="Markowitz V."/>
            <person name="Hugenholtz P."/>
            <person name="Klenk H.P."/>
            <person name="Kyrpides N.C."/>
        </authorList>
    </citation>
    <scope>NUCLEOTIDE SEQUENCE</scope>
    <source>
        <strain evidence="3">DSM 17368 / JCM 12287 / NRRL B-23963</strain>
    </source>
</reference>
<accession>G8R569</accession>
<evidence type="ECO:0008006" key="4">
    <source>
        <dbReference type="Google" id="ProtNLM"/>
    </source>
</evidence>
<dbReference type="STRING" id="926562.Oweho_0056"/>
<dbReference type="RefSeq" id="WP_014200441.1">
    <property type="nucleotide sequence ID" value="NC_016599.1"/>
</dbReference>
<keyword evidence="1" id="KW-1133">Transmembrane helix</keyword>
<proteinExistence type="predicted"/>
<dbReference type="Proteomes" id="UP000005631">
    <property type="component" value="Chromosome"/>
</dbReference>
<name>G8R569_OWEHD</name>
<evidence type="ECO:0000256" key="1">
    <source>
        <dbReference type="SAM" id="Phobius"/>
    </source>
</evidence>
<protein>
    <recommendedName>
        <fullName evidence="4">DUF502 domain-containing protein</fullName>
    </recommendedName>
</protein>